<evidence type="ECO:0000313" key="2">
    <source>
        <dbReference type="EMBL" id="KAK5772108.1"/>
    </source>
</evidence>
<gene>
    <name evidence="2" type="ORF">PVK06_048379</name>
</gene>
<evidence type="ECO:0008006" key="4">
    <source>
        <dbReference type="Google" id="ProtNLM"/>
    </source>
</evidence>
<proteinExistence type="predicted"/>
<comment type="caution">
    <text evidence="2">The sequence shown here is derived from an EMBL/GenBank/DDBJ whole genome shotgun (WGS) entry which is preliminary data.</text>
</comment>
<feature type="region of interest" description="Disordered" evidence="1">
    <location>
        <begin position="1"/>
        <end position="26"/>
    </location>
</feature>
<protein>
    <recommendedName>
        <fullName evidence="4">Chaperone surA</fullName>
    </recommendedName>
</protein>
<dbReference type="EMBL" id="JARKNE010000013">
    <property type="protein sequence ID" value="KAK5772108.1"/>
    <property type="molecule type" value="Genomic_DNA"/>
</dbReference>
<name>A0ABR0MFV3_GOSAR</name>
<evidence type="ECO:0000256" key="1">
    <source>
        <dbReference type="SAM" id="MobiDB-lite"/>
    </source>
</evidence>
<evidence type="ECO:0000313" key="3">
    <source>
        <dbReference type="Proteomes" id="UP001358586"/>
    </source>
</evidence>
<dbReference type="Proteomes" id="UP001358586">
    <property type="component" value="Chromosome 13"/>
</dbReference>
<organism evidence="2 3">
    <name type="scientific">Gossypium arboreum</name>
    <name type="common">Tree cotton</name>
    <name type="synonym">Gossypium nanking</name>
    <dbReference type="NCBI Taxonomy" id="29729"/>
    <lineage>
        <taxon>Eukaryota</taxon>
        <taxon>Viridiplantae</taxon>
        <taxon>Streptophyta</taxon>
        <taxon>Embryophyta</taxon>
        <taxon>Tracheophyta</taxon>
        <taxon>Spermatophyta</taxon>
        <taxon>Magnoliopsida</taxon>
        <taxon>eudicotyledons</taxon>
        <taxon>Gunneridae</taxon>
        <taxon>Pentapetalae</taxon>
        <taxon>rosids</taxon>
        <taxon>malvids</taxon>
        <taxon>Malvales</taxon>
        <taxon>Malvaceae</taxon>
        <taxon>Malvoideae</taxon>
        <taxon>Gossypium</taxon>
    </lineage>
</organism>
<keyword evidence="3" id="KW-1185">Reference proteome</keyword>
<reference evidence="2 3" key="1">
    <citation type="submission" date="2023-03" db="EMBL/GenBank/DDBJ databases">
        <title>WGS of Gossypium arboreum.</title>
        <authorList>
            <person name="Yu D."/>
        </authorList>
    </citation>
    <scope>NUCLEOTIDE SEQUENCE [LARGE SCALE GENOMIC DNA]</scope>
    <source>
        <tissue evidence="2">Leaf</tissue>
    </source>
</reference>
<sequence length="106" mass="11890">MHLLFSQGAAPADSRPISSSQKGEAKQDFCQMMSEWFTDFVRTNLAAQQPPPPPVPQQVSVVPQVIDPIRLSKPPVDKIRKHGAEEFRVTIDDDAEIAEFWCENTI</sequence>
<accession>A0ABR0MFV3</accession>